<feature type="compositionally biased region" description="Basic residues" evidence="1">
    <location>
        <begin position="109"/>
        <end position="122"/>
    </location>
</feature>
<keyword evidence="3" id="KW-1185">Reference proteome</keyword>
<organism evidence="2 3">
    <name type="scientific">Plasmopara halstedii</name>
    <name type="common">Downy mildew of sunflower</name>
    <dbReference type="NCBI Taxonomy" id="4781"/>
    <lineage>
        <taxon>Eukaryota</taxon>
        <taxon>Sar</taxon>
        <taxon>Stramenopiles</taxon>
        <taxon>Oomycota</taxon>
        <taxon>Peronosporomycetes</taxon>
        <taxon>Peronosporales</taxon>
        <taxon>Peronosporaceae</taxon>
        <taxon>Plasmopara</taxon>
    </lineage>
</organism>
<accession>A0A0N7L8E2</accession>
<evidence type="ECO:0000256" key="1">
    <source>
        <dbReference type="SAM" id="MobiDB-lite"/>
    </source>
</evidence>
<sequence>MHNRVMMTRRLYEFKMEERATMAKHLDKLDELIVGLPFLGEPLDDARQLVILLSSLPSEFKLISSIIENSKDVTLIEVEKKLLKEYERLEKKETSDRALKVTSDSGKGKNGKFVKRGRNNDR</sequence>
<dbReference type="Pfam" id="PF14223">
    <property type="entry name" value="Retrotran_gag_2"/>
    <property type="match status" value="1"/>
</dbReference>
<dbReference type="GeneID" id="36402435"/>
<name>A0A0N7L8E2_PLAHL</name>
<dbReference type="AlphaFoldDB" id="A0A0N7L8E2"/>
<feature type="region of interest" description="Disordered" evidence="1">
    <location>
        <begin position="92"/>
        <end position="122"/>
    </location>
</feature>
<evidence type="ECO:0000313" key="2">
    <source>
        <dbReference type="EMBL" id="CEG49627.1"/>
    </source>
</evidence>
<reference evidence="3" key="1">
    <citation type="submission" date="2014-09" db="EMBL/GenBank/DDBJ databases">
        <authorList>
            <person name="Sharma Rahul"/>
            <person name="Thines Marco"/>
        </authorList>
    </citation>
    <scope>NUCLEOTIDE SEQUENCE [LARGE SCALE GENOMIC DNA]</scope>
</reference>
<dbReference type="OrthoDB" id="167012at2759"/>
<dbReference type="OMA" id="KARQHVI"/>
<evidence type="ECO:0000313" key="3">
    <source>
        <dbReference type="Proteomes" id="UP000054928"/>
    </source>
</evidence>
<dbReference type="EMBL" id="CCYD01003090">
    <property type="protein sequence ID" value="CEG49627.1"/>
    <property type="molecule type" value="Genomic_DNA"/>
</dbReference>
<protein>
    <submittedName>
        <fullName evidence="2">Polyprotein</fullName>
    </submittedName>
</protein>
<proteinExistence type="predicted"/>
<dbReference type="RefSeq" id="XP_024585996.1">
    <property type="nucleotide sequence ID" value="XM_024720837.1"/>
</dbReference>
<dbReference type="Proteomes" id="UP000054928">
    <property type="component" value="Unassembled WGS sequence"/>
</dbReference>